<dbReference type="GO" id="GO:0006355">
    <property type="term" value="P:regulation of DNA-templated transcription"/>
    <property type="evidence" value="ECO:0007669"/>
    <property type="project" value="InterPro"/>
</dbReference>
<gene>
    <name evidence="2" type="ORF">R1CP_15750</name>
</gene>
<dbReference type="Gene3D" id="3.30.450.20">
    <property type="entry name" value="PAS domain"/>
    <property type="match status" value="1"/>
</dbReference>
<proteinExistence type="predicted"/>
<evidence type="ECO:0000313" key="3">
    <source>
        <dbReference type="Proteomes" id="UP000186108"/>
    </source>
</evidence>
<dbReference type="PROSITE" id="PS50112">
    <property type="entry name" value="PAS"/>
    <property type="match status" value="1"/>
</dbReference>
<dbReference type="Proteomes" id="UP000186108">
    <property type="component" value="Chromosome"/>
</dbReference>
<accession>A0A1B1K5K4</accession>
<organism evidence="2 3">
    <name type="scientific">Rhodococcus opacus</name>
    <name type="common">Nocardia opaca</name>
    <dbReference type="NCBI Taxonomy" id="37919"/>
    <lineage>
        <taxon>Bacteria</taxon>
        <taxon>Bacillati</taxon>
        <taxon>Actinomycetota</taxon>
        <taxon>Actinomycetes</taxon>
        <taxon>Mycobacteriales</taxon>
        <taxon>Nocardiaceae</taxon>
        <taxon>Rhodococcus</taxon>
    </lineage>
</organism>
<dbReference type="CDD" id="cd00130">
    <property type="entry name" value="PAS"/>
    <property type="match status" value="1"/>
</dbReference>
<evidence type="ECO:0000259" key="1">
    <source>
        <dbReference type="PROSITE" id="PS50112"/>
    </source>
</evidence>
<name>A0A1B1K5K4_RHOOP</name>
<dbReference type="InterPro" id="IPR000014">
    <property type="entry name" value="PAS"/>
</dbReference>
<dbReference type="SUPFAM" id="SSF55785">
    <property type="entry name" value="PYP-like sensor domain (PAS domain)"/>
    <property type="match status" value="1"/>
</dbReference>
<protein>
    <recommendedName>
        <fullName evidence="1">PAS domain-containing protein</fullName>
    </recommendedName>
</protein>
<dbReference type="PATRIC" id="fig|37919.13.peg.3235"/>
<dbReference type="EMBL" id="CP009111">
    <property type="protein sequence ID" value="ANS27841.1"/>
    <property type="molecule type" value="Genomic_DNA"/>
</dbReference>
<reference evidence="2 3" key="1">
    <citation type="submission" date="2014-07" db="EMBL/GenBank/DDBJ databases">
        <authorList>
            <person name="Zhang J.E."/>
            <person name="Yang H."/>
            <person name="Guo J."/>
            <person name="Deng Z."/>
            <person name="Luo H."/>
            <person name="Luo M."/>
            <person name="Zhao B."/>
        </authorList>
    </citation>
    <scope>NUCLEOTIDE SEQUENCE [LARGE SCALE GENOMIC DNA]</scope>
    <source>
        <strain evidence="2 3">1CP</strain>
    </source>
</reference>
<dbReference type="InterPro" id="IPR035965">
    <property type="entry name" value="PAS-like_dom_sf"/>
</dbReference>
<dbReference type="AlphaFoldDB" id="A0A1B1K5K4"/>
<dbReference type="NCBIfam" id="TIGR00229">
    <property type="entry name" value="sensory_box"/>
    <property type="match status" value="1"/>
</dbReference>
<dbReference type="Pfam" id="PF00989">
    <property type="entry name" value="PAS"/>
    <property type="match status" value="1"/>
</dbReference>
<dbReference type="RefSeq" id="WP_065490707.1">
    <property type="nucleotide sequence ID" value="NZ_CP009111.1"/>
</dbReference>
<sequence length="136" mass="15081">MDRRRPNPDTTLGYLEQLPVLVLLDRLPVPVLALAQDGLVIYMNRAFEHMLGYPQGALRECVIGDLVHTVSPPRSAVTELHESAGKIVALTHRDGSTVRAALSRSTLERHDDPVMLVCFQDVTEQLWGGGRAPQFE</sequence>
<dbReference type="InterPro" id="IPR013767">
    <property type="entry name" value="PAS_fold"/>
</dbReference>
<evidence type="ECO:0000313" key="2">
    <source>
        <dbReference type="EMBL" id="ANS27841.1"/>
    </source>
</evidence>
<feature type="domain" description="PAS" evidence="1">
    <location>
        <begin position="23"/>
        <end position="53"/>
    </location>
</feature>